<reference evidence="2" key="1">
    <citation type="journal article" date="2023" name="Front. Plant Sci.">
        <title>Chromosomal-level genome assembly of Melastoma candidum provides insights into trichome evolution.</title>
        <authorList>
            <person name="Zhong Y."/>
            <person name="Wu W."/>
            <person name="Sun C."/>
            <person name="Zou P."/>
            <person name="Liu Y."/>
            <person name="Dai S."/>
            <person name="Zhou R."/>
        </authorList>
    </citation>
    <scope>NUCLEOTIDE SEQUENCE [LARGE SCALE GENOMIC DNA]</scope>
</reference>
<sequence length="234" mass="26657">MDDNRPRGYRFFPTEEELLTFYLHNQLEGRMQERLHRLIPVINFHDIEPWDLPQLAGEECRGDPEQWFFFAPRQEQENRGGRPSRTTPSGYWKTTGSPSYVYSSGNRIIGLKKSMVFYTGKAPAGRKTKWKLNEYKAIDTTQEVHNNAVPQLRSEYTLCRGYVVSGSNRAFDRRPSEAAAASSSMAAATGELVCHEVGGGSLNPEGFEDFDAVHGGVNSNEDAPLWEWEQLNWF</sequence>
<proteinExistence type="predicted"/>
<evidence type="ECO:0000313" key="1">
    <source>
        <dbReference type="EMBL" id="KAI4304754.1"/>
    </source>
</evidence>
<keyword evidence="2" id="KW-1185">Reference proteome</keyword>
<organism evidence="1 2">
    <name type="scientific">Melastoma candidum</name>
    <dbReference type="NCBI Taxonomy" id="119954"/>
    <lineage>
        <taxon>Eukaryota</taxon>
        <taxon>Viridiplantae</taxon>
        <taxon>Streptophyta</taxon>
        <taxon>Embryophyta</taxon>
        <taxon>Tracheophyta</taxon>
        <taxon>Spermatophyta</taxon>
        <taxon>Magnoliopsida</taxon>
        <taxon>eudicotyledons</taxon>
        <taxon>Gunneridae</taxon>
        <taxon>Pentapetalae</taxon>
        <taxon>rosids</taxon>
        <taxon>malvids</taxon>
        <taxon>Myrtales</taxon>
        <taxon>Melastomataceae</taxon>
        <taxon>Melastomatoideae</taxon>
        <taxon>Melastomateae</taxon>
        <taxon>Melastoma</taxon>
    </lineage>
</organism>
<name>A0ACB9L600_9MYRT</name>
<accession>A0ACB9L600</accession>
<comment type="caution">
    <text evidence="1">The sequence shown here is derived from an EMBL/GenBank/DDBJ whole genome shotgun (WGS) entry which is preliminary data.</text>
</comment>
<protein>
    <submittedName>
        <fullName evidence="1">Uncharacterized protein</fullName>
    </submittedName>
</protein>
<evidence type="ECO:0000313" key="2">
    <source>
        <dbReference type="Proteomes" id="UP001057402"/>
    </source>
</evidence>
<dbReference type="EMBL" id="CM042891">
    <property type="protein sequence ID" value="KAI4304754.1"/>
    <property type="molecule type" value="Genomic_DNA"/>
</dbReference>
<gene>
    <name evidence="1" type="ORF">MLD38_040226</name>
</gene>
<dbReference type="Proteomes" id="UP001057402">
    <property type="component" value="Chromosome 12"/>
</dbReference>